<evidence type="ECO:0000313" key="2">
    <source>
        <dbReference type="EMBL" id="MUG69530.1"/>
    </source>
</evidence>
<keyword evidence="3" id="KW-1185">Reference proteome</keyword>
<reference evidence="2 3" key="1">
    <citation type="submission" date="2019-11" db="EMBL/GenBank/DDBJ databases">
        <title>Draft genome sequences of five Paenibacillus species of dairy origin.</title>
        <authorList>
            <person name="Olajide A.M."/>
            <person name="Chen S."/>
            <person name="Lapointe G."/>
        </authorList>
    </citation>
    <scope>NUCLEOTIDE SEQUENCE [LARGE SCALE GENOMIC DNA]</scope>
    <source>
        <strain evidence="2 3">2CS3</strain>
    </source>
</reference>
<accession>A0A7X2Z863</accession>
<evidence type="ECO:0000313" key="3">
    <source>
        <dbReference type="Proteomes" id="UP000450917"/>
    </source>
</evidence>
<dbReference type="RefSeq" id="WP_155613901.1">
    <property type="nucleotide sequence ID" value="NZ_WNZX01000001.1"/>
</dbReference>
<dbReference type="Gene3D" id="2.60.120.560">
    <property type="entry name" value="Exo-inulinase, domain 1"/>
    <property type="match status" value="1"/>
</dbReference>
<feature type="signal peptide" evidence="1">
    <location>
        <begin position="1"/>
        <end position="32"/>
    </location>
</feature>
<dbReference type="EMBL" id="WNZX01000001">
    <property type="protein sequence ID" value="MUG69530.1"/>
    <property type="molecule type" value="Genomic_DNA"/>
</dbReference>
<dbReference type="Proteomes" id="UP000450917">
    <property type="component" value="Unassembled WGS sequence"/>
</dbReference>
<gene>
    <name evidence="2" type="ORF">GNP93_02450</name>
</gene>
<name>A0A7X2Z863_9BACL</name>
<evidence type="ECO:0000256" key="1">
    <source>
        <dbReference type="SAM" id="SignalP"/>
    </source>
</evidence>
<keyword evidence="1" id="KW-0732">Signal</keyword>
<organism evidence="2 3">
    <name type="scientific">Paenibacillus validus</name>
    <dbReference type="NCBI Taxonomy" id="44253"/>
    <lineage>
        <taxon>Bacteria</taxon>
        <taxon>Bacillati</taxon>
        <taxon>Bacillota</taxon>
        <taxon>Bacilli</taxon>
        <taxon>Bacillales</taxon>
        <taxon>Paenibacillaceae</taxon>
        <taxon>Paenibacillus</taxon>
    </lineage>
</organism>
<evidence type="ECO:0008006" key="4">
    <source>
        <dbReference type="Google" id="ProtNLM"/>
    </source>
</evidence>
<sequence length="1858" mass="205613">MRKFRKLLPRAMLATFIAQLVLPFGVLPSAEAATSTKRIYYDYDAGNAVDSISSPMFYVPDVGKSYSVDLSKYIPAGNIVVGAKLTNLGVDRTSSTSLSGSMLNVSSLSGGQTTVYGLSQTLPGHQIYRQPAGKIWEHKGEQTISVEFDGVAGTPSPYPGLIPQTGRERYLTTPFDYTNTDKNGPDLRYNYLSPQYSKKLGESVGKGDGAPNYDHEGYAVTTAYEVPPAEYWYEVKENAKYDGTGSNFTGANRLVQSSIEIYDATDHPAAPMAIPFSWGTGKTQGTGMIRTRMLLDNSVPEDQYLDTPGTLPHGLLRNYYMYAMAKWKGITYKYQTYIDIEYKPAETPNLEPVDIKLKDACIEVGKAARFEYSYRNTGLDTSTPFTVQLKVGSTVIGTDNAPGANRNVLLGAIASYTFPDTVPKTFTLEVDVNGAVGPKRVLNKDFTAQASCSGGGGPEDITGELVLEKTTMKFGESNLINNKNVTVTGGNGCSLAELSYTLTQGSLTQTYKNGYLYSVNFSGPPYPKSMGAGTVSVTMQIKSTCGTIKIVTPQTFEITKDPDNSPPVFEGSFFQGYNTAGYPPIQEVIVGNRVDLGVVNDPTTTPKTPYDPDGDPVIYYWNWEGSSSAWIRGLKGKHDLWDYGDHFGPFVADVEGTHTIEVTAIDKRGAVTGPKRVTLKVVPENPPPIPVITLPPKVVEGRPFTPDISGADSYSPRKDRTIVQYDWTGKQAIYPTAGGYPITLSVVDSGGIRSTSPAEATLNVQPDLPPVARLNNPGYGIRGSAINFKDTSYSPDDDPISVHTLTMSYDSNNDGSFSGESSWAVTTDAAGNFSYTPTKIGKYNIRIFIKEGVGYQKSDQKDFQFEVVNEAPEASFYIQGSDFFPPEIVTKSYSTSDLINNWKTSTVYEGVKANKEYVYNSGEDALETPTAPVDLHTPSVGAPNFTKYSYSCASQYCGGPDVLSPNLIGTKAWDSVYFTNPNWAGSGYYQAARWTTNYNTQIGGYDVEQDRVWYVTKYEMSENGYAVWKVTSLVYRISDLAMAGASATSNMPAPIWQRAETIGYFDQATPPPSNVFYIPPEKKPAVQKYSVVKEGTKTAKKIYGPSGELIVSLPDAQGIKFFGDTMIYFTHTRTEDYTFIHYDIFINFYDLKSKTPIGLPQKTGHYYFDKEYVSSGQKDIYPMSDNRIMVTRDGKIVLIDRFINSWNNSTNPIYYLFDIRGNQLIKQELSDPTFPVGVAPIMLEDGKLYFFYPNGTNFEVRKTDFTPPAVGAESFNYGQFYNEAETLDNGEISQKVKFNYNNFASGPSAGISARMADHRNMYRLELATDKVRIVKIVNGVKTTLGEVGYAISYRNYYDMKIKLNGNRIRGYINGVPLLDVQDSTFTSGYFGPFSETSYVLIKGLPTTKYIGNTNQLQNVGIVGTQLDYVKSYSDLENDPAIENMTRWTYTHTEPNKFLDAGDGYSGISSLNGHTVTSPYAVLDKVGTYKIDYQIPDDPAPAGYKYPDNTFAAYRKYSDLSSTYVTIHRRPVSFFTLTINADKSVAWQDASYDPDRWLSPSNYSIEATGIDYRTNRGVIEYKRTYTTPSGATINGQLSRPTEWGWYTVRQAVKDEYGAWSDWHEVFIWLEPAPNNPPAVALTFPTGTYASPTPVSLKPTITWNQWDPDPNTTFSVFNLTVKDEWGNCIECLSNRAMYTQNTSWAWTMDVPLVMGRKYQAQVQVVDDGNLASPWSGIGWMSTNSPPSAYMSDPWGTESNPTLKNTVRPDLIFAQTDSDPGTTYMYMQLQITNADQTVTIKDSGKVCQRWSGGVCVGTASVSNRYNFNEDLPAGQKLRVRVKVWDVRLVPLQPCHTGNAGI</sequence>
<feature type="chain" id="PRO_5030787267" description="PKD domain-containing protein" evidence="1">
    <location>
        <begin position="33"/>
        <end position="1858"/>
    </location>
</feature>
<proteinExistence type="predicted"/>
<comment type="caution">
    <text evidence="2">The sequence shown here is derived from an EMBL/GenBank/DDBJ whole genome shotgun (WGS) entry which is preliminary data.</text>
</comment>
<protein>
    <recommendedName>
        <fullName evidence="4">PKD domain-containing protein</fullName>
    </recommendedName>
</protein>